<dbReference type="AlphaFoldDB" id="A0A143WSS8"/>
<name>A0A143WSS8_9ENTR</name>
<proteinExistence type="predicted"/>
<sequence>MNPNSDQKCRIKNVPTKLIFPIFQCLSLTRNNSH</sequence>
<gene>
    <name evidence="1" type="ORF">MHIR_DE00273</name>
</gene>
<keyword evidence="2" id="KW-1185">Reference proteome</keyword>
<accession>A0A143WSS8</accession>
<protein>
    <submittedName>
        <fullName evidence="1">Uncharacterized protein</fullName>
    </submittedName>
</protein>
<dbReference type="KEGG" id="den:MHIR_DE00273"/>
<dbReference type="EMBL" id="LN999833">
    <property type="protein sequence ID" value="CUX96587.1"/>
    <property type="molecule type" value="Genomic_DNA"/>
</dbReference>
<evidence type="ECO:0000313" key="1">
    <source>
        <dbReference type="EMBL" id="CUX96587.1"/>
    </source>
</evidence>
<reference evidence="2" key="1">
    <citation type="submission" date="2016-01" db="EMBL/GenBank/DDBJ databases">
        <authorList>
            <person name="Husnik F."/>
        </authorList>
    </citation>
    <scope>NUCLEOTIDE SEQUENCE [LARGE SCALE GENOMIC DNA]</scope>
</reference>
<evidence type="ECO:0000313" key="2">
    <source>
        <dbReference type="Proteomes" id="UP000095322"/>
    </source>
</evidence>
<organism evidence="1 2">
    <name type="scientific">Candidatus Doolittlea endobia</name>
    <dbReference type="NCBI Taxonomy" id="1778262"/>
    <lineage>
        <taxon>Bacteria</taxon>
        <taxon>Pseudomonadati</taxon>
        <taxon>Pseudomonadota</taxon>
        <taxon>Gammaproteobacteria</taxon>
        <taxon>Enterobacterales</taxon>
        <taxon>Enterobacteriaceae</taxon>
        <taxon>Candidatus Doolittlea</taxon>
    </lineage>
</organism>
<dbReference type="Proteomes" id="UP000095322">
    <property type="component" value="Chromosome I"/>
</dbReference>